<feature type="region of interest" description="Disordered" evidence="1">
    <location>
        <begin position="1"/>
        <end position="67"/>
    </location>
</feature>
<accession>A0AAI8VJT8</accession>
<name>A0AAI8VJT8_9PEZI</name>
<feature type="compositionally biased region" description="Low complexity" evidence="1">
    <location>
        <begin position="18"/>
        <end position="33"/>
    </location>
</feature>
<evidence type="ECO:0000256" key="1">
    <source>
        <dbReference type="SAM" id="MobiDB-lite"/>
    </source>
</evidence>
<proteinExistence type="predicted"/>
<keyword evidence="3" id="KW-1185">Reference proteome</keyword>
<evidence type="ECO:0000313" key="2">
    <source>
        <dbReference type="EMBL" id="CAJ2505916.1"/>
    </source>
</evidence>
<protein>
    <submittedName>
        <fullName evidence="2">Uu.00g000460.m01.CDS01</fullName>
    </submittedName>
</protein>
<dbReference type="EMBL" id="CAUWAG010000008">
    <property type="protein sequence ID" value="CAJ2505916.1"/>
    <property type="molecule type" value="Genomic_DNA"/>
</dbReference>
<sequence length="67" mass="6363">MGKNEIIQATGGGNMSSGGFAARAQAAGDRNANTNAGSGRVSYAGPQSGGAGADSGNQQTCTGSGKK</sequence>
<feature type="compositionally biased region" description="Polar residues" evidence="1">
    <location>
        <begin position="55"/>
        <end position="67"/>
    </location>
</feature>
<comment type="caution">
    <text evidence="2">The sequence shown here is derived from an EMBL/GenBank/DDBJ whole genome shotgun (WGS) entry which is preliminary data.</text>
</comment>
<dbReference type="AlphaFoldDB" id="A0AAI8VJT8"/>
<gene>
    <name evidence="2" type="ORF">KHLLAP_LOCUS6384</name>
</gene>
<dbReference type="Proteomes" id="UP001295740">
    <property type="component" value="Unassembled WGS sequence"/>
</dbReference>
<organism evidence="2 3">
    <name type="scientific">Anthostomella pinea</name>
    <dbReference type="NCBI Taxonomy" id="933095"/>
    <lineage>
        <taxon>Eukaryota</taxon>
        <taxon>Fungi</taxon>
        <taxon>Dikarya</taxon>
        <taxon>Ascomycota</taxon>
        <taxon>Pezizomycotina</taxon>
        <taxon>Sordariomycetes</taxon>
        <taxon>Xylariomycetidae</taxon>
        <taxon>Xylariales</taxon>
        <taxon>Xylariaceae</taxon>
        <taxon>Anthostomella</taxon>
    </lineage>
</organism>
<reference evidence="2" key="1">
    <citation type="submission" date="2023-10" db="EMBL/GenBank/DDBJ databases">
        <authorList>
            <person name="Hackl T."/>
        </authorList>
    </citation>
    <scope>NUCLEOTIDE SEQUENCE</scope>
</reference>
<evidence type="ECO:0000313" key="3">
    <source>
        <dbReference type="Proteomes" id="UP001295740"/>
    </source>
</evidence>